<dbReference type="SUPFAM" id="SSF51735">
    <property type="entry name" value="NAD(P)-binding Rossmann-fold domains"/>
    <property type="match status" value="2"/>
</dbReference>
<accession>A0ABY6NY60</accession>
<keyword evidence="4" id="KW-1185">Reference proteome</keyword>
<name>A0ABY6NY60_9NOCA</name>
<dbReference type="InterPro" id="IPR002347">
    <property type="entry name" value="SDR_fam"/>
</dbReference>
<dbReference type="Gene3D" id="3.40.50.720">
    <property type="entry name" value="NAD(P)-binding Rossmann-like Domain"/>
    <property type="match status" value="2"/>
</dbReference>
<dbReference type="RefSeq" id="WP_265382335.1">
    <property type="nucleotide sequence ID" value="NZ_CP110615.1"/>
</dbReference>
<dbReference type="PANTHER" id="PTHR43477:SF1">
    <property type="entry name" value="DIHYDROANTICAPSIN 7-DEHYDROGENASE"/>
    <property type="match status" value="1"/>
</dbReference>
<keyword evidence="2" id="KW-0560">Oxidoreductase</keyword>
<dbReference type="EMBL" id="CP110615">
    <property type="protein sequence ID" value="UZJ24228.1"/>
    <property type="molecule type" value="Genomic_DNA"/>
</dbReference>
<evidence type="ECO:0000313" key="3">
    <source>
        <dbReference type="EMBL" id="UZJ24228.1"/>
    </source>
</evidence>
<protein>
    <submittedName>
        <fullName evidence="3">SDR family oxidoreductase</fullName>
    </submittedName>
</protein>
<gene>
    <name evidence="3" type="ORF">RHODO2019_13835</name>
</gene>
<dbReference type="InterPro" id="IPR036291">
    <property type="entry name" value="NAD(P)-bd_dom_sf"/>
</dbReference>
<evidence type="ECO:0000256" key="2">
    <source>
        <dbReference type="ARBA" id="ARBA00023002"/>
    </source>
</evidence>
<dbReference type="Pfam" id="PF13561">
    <property type="entry name" value="adh_short_C2"/>
    <property type="match status" value="1"/>
</dbReference>
<evidence type="ECO:0000256" key="1">
    <source>
        <dbReference type="ARBA" id="ARBA00006484"/>
    </source>
</evidence>
<dbReference type="Proteomes" id="UP001164965">
    <property type="component" value="Chromosome"/>
</dbReference>
<proteinExistence type="inferred from homology"/>
<dbReference type="PANTHER" id="PTHR43477">
    <property type="entry name" value="DIHYDROANTICAPSIN 7-DEHYDROGENASE"/>
    <property type="match status" value="1"/>
</dbReference>
<organism evidence="3 4">
    <name type="scientific">Rhodococcus antarcticus</name>
    <dbReference type="NCBI Taxonomy" id="2987751"/>
    <lineage>
        <taxon>Bacteria</taxon>
        <taxon>Bacillati</taxon>
        <taxon>Actinomycetota</taxon>
        <taxon>Actinomycetes</taxon>
        <taxon>Mycobacteriales</taxon>
        <taxon>Nocardiaceae</taxon>
        <taxon>Rhodococcus</taxon>
    </lineage>
</organism>
<comment type="similarity">
    <text evidence="1">Belongs to the short-chain dehydrogenases/reductases (SDR) family.</text>
</comment>
<evidence type="ECO:0000313" key="4">
    <source>
        <dbReference type="Proteomes" id="UP001164965"/>
    </source>
</evidence>
<dbReference type="InterPro" id="IPR051122">
    <property type="entry name" value="SDR_DHRS6-like"/>
</dbReference>
<sequence>MTQRFADTVVLDTGGGSGIGAATVHRFVEEGATVVAPSLTDTPMAQGLVGDAEKLHRLAERIPMGRPARPAEVAAVIAFLAGPDAAFVTGVVLPVDGGLSASNGQPRMG</sequence>
<reference evidence="3" key="1">
    <citation type="submission" date="2022-10" db="EMBL/GenBank/DDBJ databases">
        <title>Rhodococcus sp.75.</title>
        <authorList>
            <person name="Sun M."/>
        </authorList>
    </citation>
    <scope>NUCLEOTIDE SEQUENCE</scope>
    <source>
        <strain evidence="3">75</strain>
    </source>
</reference>